<dbReference type="SUPFAM" id="SSF51445">
    <property type="entry name" value="(Trans)glycosidases"/>
    <property type="match status" value="1"/>
</dbReference>
<keyword evidence="3 4" id="KW-0378">Hydrolase</keyword>
<dbReference type="InterPro" id="IPR013780">
    <property type="entry name" value="Glyco_hydro_b"/>
</dbReference>
<dbReference type="GO" id="GO:0006680">
    <property type="term" value="P:glucosylceramide catabolic process"/>
    <property type="evidence" value="ECO:0007669"/>
    <property type="project" value="TreeGrafter"/>
</dbReference>
<comment type="similarity">
    <text evidence="1 4">Belongs to the glycosyl hydrolase 30 family.</text>
</comment>
<dbReference type="InterPro" id="IPR001139">
    <property type="entry name" value="Glyco_hydro_30"/>
</dbReference>
<evidence type="ECO:0000256" key="4">
    <source>
        <dbReference type="RuleBase" id="RU361188"/>
    </source>
</evidence>
<dbReference type="Gene3D" id="2.60.40.1180">
    <property type="entry name" value="Golgi alpha-mannosidase II"/>
    <property type="match status" value="1"/>
</dbReference>
<dbReference type="GO" id="GO:0004348">
    <property type="term" value="F:glucosylceramidase activity"/>
    <property type="evidence" value="ECO:0007669"/>
    <property type="project" value="InterPro"/>
</dbReference>
<dbReference type="RefSeq" id="XP_027616107.1">
    <property type="nucleotide sequence ID" value="XM_027760306.1"/>
</dbReference>
<dbReference type="GeneID" id="38782111"/>
<evidence type="ECO:0000256" key="2">
    <source>
        <dbReference type="ARBA" id="ARBA00022729"/>
    </source>
</evidence>
<dbReference type="EMBL" id="BFAD01000007">
    <property type="protein sequence ID" value="GBE85194.1"/>
    <property type="molecule type" value="Genomic_DNA"/>
</dbReference>
<dbReference type="PANTHER" id="PTHR11069">
    <property type="entry name" value="GLUCOSYLCERAMIDASE"/>
    <property type="match status" value="1"/>
</dbReference>
<evidence type="ECO:0000259" key="6">
    <source>
        <dbReference type="Pfam" id="PF02055"/>
    </source>
</evidence>
<dbReference type="STRING" id="139825.A0A401GTY4"/>
<keyword evidence="4" id="KW-0326">Glycosidase</keyword>
<dbReference type="GO" id="GO:0016020">
    <property type="term" value="C:membrane"/>
    <property type="evidence" value="ECO:0007669"/>
    <property type="project" value="GOC"/>
</dbReference>
<dbReference type="InParanoid" id="A0A401GTY4"/>
<keyword evidence="2 5" id="KW-0732">Signal</keyword>
<reference evidence="7 8" key="1">
    <citation type="journal article" date="2018" name="Sci. Rep.">
        <title>Genome sequence of the cauliflower mushroom Sparassis crispa (Hanabiratake) and its association with beneficial usage.</title>
        <authorList>
            <person name="Kiyama R."/>
            <person name="Furutani Y."/>
            <person name="Kawaguchi K."/>
            <person name="Nakanishi T."/>
        </authorList>
    </citation>
    <scope>NUCLEOTIDE SEQUENCE [LARGE SCALE GENOMIC DNA]</scope>
</reference>
<sequence length="500" mass="54466">MFSRLLASCVLLATPIASQSITSIYDIWQTTWNRDSLFTYTNLSPNPIPWNTPGAIGQADIVVDDSTVYQQMIGFGAALTDSSAEILSNLKSQNAANYWSVLGYLFDPTDSKNAAGVSYLRIPLGASDFSASVYSFDDVSGDTALNSFNIGNAPSYLFSVLTDILSINSGLKIHLVPWSPPGWMKDSGSMSGGSFLDTYTDTYANYLLKCVQGFQSQGFNVWAVGIQNEPQNSNPSYPTCLISASQEAQIGLSLRTLLNNNGFSSVILIGYEHNWNDAASYPEQLMQQAASAFDGVSFHCYSGNVSEQATFEQAYPSKSVHFTECTGSYGSDWWSDIKWYIDNIYFGAPNYWAKTAAMWNLALDGNGNPMLPGSNSCSPPCRPIVTVNSNGSYSYNQEFYAMAQASKAILPKDSGGPVGQRIETTVGGSLNWGLVVAGYVTGRVSSSDWNRYSLVVLNWDDQPNGSWDPTPIATTIEFRGYQATYTFPVGVTTLTWYAPS</sequence>
<dbReference type="Gene3D" id="3.20.20.80">
    <property type="entry name" value="Glycosidases"/>
    <property type="match status" value="1"/>
</dbReference>
<feature type="signal peptide" evidence="5">
    <location>
        <begin position="1"/>
        <end position="18"/>
    </location>
</feature>
<evidence type="ECO:0000256" key="3">
    <source>
        <dbReference type="ARBA" id="ARBA00022801"/>
    </source>
</evidence>
<organism evidence="7 8">
    <name type="scientific">Sparassis crispa</name>
    <dbReference type="NCBI Taxonomy" id="139825"/>
    <lineage>
        <taxon>Eukaryota</taxon>
        <taxon>Fungi</taxon>
        <taxon>Dikarya</taxon>
        <taxon>Basidiomycota</taxon>
        <taxon>Agaricomycotina</taxon>
        <taxon>Agaricomycetes</taxon>
        <taxon>Polyporales</taxon>
        <taxon>Sparassidaceae</taxon>
        <taxon>Sparassis</taxon>
    </lineage>
</organism>
<feature type="chain" id="PRO_5019344959" evidence="5">
    <location>
        <begin position="19"/>
        <end position="500"/>
    </location>
</feature>
<evidence type="ECO:0000256" key="5">
    <source>
        <dbReference type="SAM" id="SignalP"/>
    </source>
</evidence>
<accession>A0A401GTY4</accession>
<proteinExistence type="inferred from homology"/>
<dbReference type="PANTHER" id="PTHR11069:SF23">
    <property type="entry name" value="LYSOSOMAL ACID GLUCOSYLCERAMIDASE"/>
    <property type="match status" value="1"/>
</dbReference>
<dbReference type="InterPro" id="IPR017853">
    <property type="entry name" value="GH"/>
</dbReference>
<gene>
    <name evidence="7" type="ORF">SCP_0703800</name>
</gene>
<feature type="domain" description="Glycosyl hydrolase family 30 TIM-barrel" evidence="6">
    <location>
        <begin position="74"/>
        <end position="408"/>
    </location>
</feature>
<name>A0A401GTY4_9APHY</name>
<keyword evidence="8" id="KW-1185">Reference proteome</keyword>
<evidence type="ECO:0000256" key="1">
    <source>
        <dbReference type="ARBA" id="ARBA00005382"/>
    </source>
</evidence>
<evidence type="ECO:0000313" key="7">
    <source>
        <dbReference type="EMBL" id="GBE85194.1"/>
    </source>
</evidence>
<comment type="caution">
    <text evidence="7">The sequence shown here is derived from an EMBL/GenBank/DDBJ whole genome shotgun (WGS) entry which is preliminary data.</text>
</comment>
<dbReference type="Pfam" id="PF02055">
    <property type="entry name" value="Glyco_hydro_30"/>
    <property type="match status" value="1"/>
</dbReference>
<dbReference type="OrthoDB" id="2160638at2759"/>
<evidence type="ECO:0000313" key="8">
    <source>
        <dbReference type="Proteomes" id="UP000287166"/>
    </source>
</evidence>
<dbReference type="AlphaFoldDB" id="A0A401GTY4"/>
<dbReference type="Proteomes" id="UP000287166">
    <property type="component" value="Unassembled WGS sequence"/>
</dbReference>
<protein>
    <submittedName>
        <fullName evidence="7">Endo-1,6-beta-D-glucanase</fullName>
    </submittedName>
</protein>
<dbReference type="InterPro" id="IPR033453">
    <property type="entry name" value="Glyco_hydro_30_TIM-barrel"/>
</dbReference>